<dbReference type="PROSITE" id="PS50302">
    <property type="entry name" value="PUM"/>
    <property type="match status" value="1"/>
</dbReference>
<feature type="domain" description="PUM-HD" evidence="4">
    <location>
        <begin position="195"/>
        <end position="336"/>
    </location>
</feature>
<evidence type="ECO:0000256" key="2">
    <source>
        <dbReference type="ARBA" id="ARBA00022845"/>
    </source>
</evidence>
<feature type="repeat" description="Pumilio" evidence="3">
    <location>
        <begin position="257"/>
        <end position="292"/>
    </location>
</feature>
<dbReference type="AlphaFoldDB" id="A0A9D5HSZ6"/>
<dbReference type="PANTHER" id="PTHR11063:SF8">
    <property type="entry name" value="DELTA-1-PYRROLINE-5-CARBOXYLATE SYNTHASE"/>
    <property type="match status" value="1"/>
</dbReference>
<dbReference type="SUPFAM" id="SSF53720">
    <property type="entry name" value="ALDH-like"/>
    <property type="match status" value="1"/>
</dbReference>
<accession>A0A9D5HSZ6</accession>
<comment type="caution">
    <text evidence="5">The sequence shown here is derived from an EMBL/GenBank/DDBJ whole genome shotgun (WGS) entry which is preliminary data.</text>
</comment>
<dbReference type="GO" id="GO:0003723">
    <property type="term" value="F:RNA binding"/>
    <property type="evidence" value="ECO:0007669"/>
    <property type="project" value="InterPro"/>
</dbReference>
<gene>
    <name evidence="5" type="ORF">J5N97_006721</name>
</gene>
<dbReference type="Pfam" id="PF00806">
    <property type="entry name" value="PUF"/>
    <property type="match status" value="2"/>
</dbReference>
<reference evidence="5" key="2">
    <citation type="journal article" date="2022" name="Hortic Res">
        <title>The genome of Dioscorea zingiberensis sheds light on the biosynthesis, origin and evolution of the medicinally important diosgenin saponins.</title>
        <authorList>
            <person name="Li Y."/>
            <person name="Tan C."/>
            <person name="Li Z."/>
            <person name="Guo J."/>
            <person name="Li S."/>
            <person name="Chen X."/>
            <person name="Wang C."/>
            <person name="Dai X."/>
            <person name="Yang H."/>
            <person name="Song W."/>
            <person name="Hou L."/>
            <person name="Xu J."/>
            <person name="Tong Z."/>
            <person name="Xu A."/>
            <person name="Yuan X."/>
            <person name="Wang W."/>
            <person name="Yang Q."/>
            <person name="Chen L."/>
            <person name="Sun Z."/>
            <person name="Wang K."/>
            <person name="Pan B."/>
            <person name="Chen J."/>
            <person name="Bao Y."/>
            <person name="Liu F."/>
            <person name="Qi X."/>
            <person name="Gang D.R."/>
            <person name="Wen J."/>
            <person name="Li J."/>
        </authorList>
    </citation>
    <scope>NUCLEOTIDE SEQUENCE</scope>
    <source>
        <strain evidence="5">Dzin_1.0</strain>
    </source>
</reference>
<protein>
    <recommendedName>
        <fullName evidence="4">PUM-HD domain-containing protein</fullName>
    </recommendedName>
</protein>
<dbReference type="EMBL" id="JAGGNH010000001">
    <property type="protein sequence ID" value="KAJ0988365.1"/>
    <property type="molecule type" value="Genomic_DNA"/>
</dbReference>
<dbReference type="Gene3D" id="3.40.605.10">
    <property type="entry name" value="Aldehyde Dehydrogenase, Chain A, domain 1"/>
    <property type="match status" value="1"/>
</dbReference>
<dbReference type="Gene3D" id="1.25.10.10">
    <property type="entry name" value="Leucine-rich Repeat Variant"/>
    <property type="match status" value="1"/>
</dbReference>
<dbReference type="OrthoDB" id="668540at2759"/>
<dbReference type="InterPro" id="IPR001313">
    <property type="entry name" value="Pumilio_RNA-bd_rpt"/>
</dbReference>
<dbReference type="SUPFAM" id="SSF48371">
    <property type="entry name" value="ARM repeat"/>
    <property type="match status" value="1"/>
</dbReference>
<reference evidence="5" key="1">
    <citation type="submission" date="2021-03" db="EMBL/GenBank/DDBJ databases">
        <authorList>
            <person name="Li Z."/>
            <person name="Yang C."/>
        </authorList>
    </citation>
    <scope>NUCLEOTIDE SEQUENCE</scope>
    <source>
        <strain evidence="5">Dzin_1.0</strain>
        <tissue evidence="5">Leaf</tissue>
    </source>
</reference>
<dbReference type="InterPro" id="IPR016161">
    <property type="entry name" value="Ald_DH/histidinol_DH"/>
</dbReference>
<dbReference type="InterPro" id="IPR016162">
    <property type="entry name" value="Ald_DH_N"/>
</dbReference>
<dbReference type="InterPro" id="IPR011989">
    <property type="entry name" value="ARM-like"/>
</dbReference>
<keyword evidence="2" id="KW-0810">Translation regulation</keyword>
<dbReference type="GO" id="GO:0006417">
    <property type="term" value="P:regulation of translation"/>
    <property type="evidence" value="ECO:0007669"/>
    <property type="project" value="UniProtKB-KW"/>
</dbReference>
<dbReference type="Proteomes" id="UP001085076">
    <property type="component" value="Miscellaneous, Linkage group lg01"/>
</dbReference>
<organism evidence="5 6">
    <name type="scientific">Dioscorea zingiberensis</name>
    <dbReference type="NCBI Taxonomy" id="325984"/>
    <lineage>
        <taxon>Eukaryota</taxon>
        <taxon>Viridiplantae</taxon>
        <taxon>Streptophyta</taxon>
        <taxon>Embryophyta</taxon>
        <taxon>Tracheophyta</taxon>
        <taxon>Spermatophyta</taxon>
        <taxon>Magnoliopsida</taxon>
        <taxon>Liliopsida</taxon>
        <taxon>Dioscoreales</taxon>
        <taxon>Dioscoreaceae</taxon>
        <taxon>Dioscorea</taxon>
    </lineage>
</organism>
<keyword evidence="6" id="KW-1185">Reference proteome</keyword>
<keyword evidence="1" id="KW-0677">Repeat</keyword>
<dbReference type="PANTHER" id="PTHR11063">
    <property type="entry name" value="GLUTAMATE SEMIALDEHYDE DEHYDROGENASE"/>
    <property type="match status" value="1"/>
</dbReference>
<dbReference type="PROSITE" id="PS50303">
    <property type="entry name" value="PUM_HD"/>
    <property type="match status" value="1"/>
</dbReference>
<sequence>MTLWGDLISRNGKEIEEVVDKRPVLMATSVKIDNFKGNNLTYNDITYVKNLYICYGEGVPIKSHPSNLFADGLILEKTSCPLGVLLIVFESQPVALVQVASLAVRSGNGLLKGGKEAMRSNVILPIPSTVGEKLIGLVTSRDEILDLLKLDDVIYLVIPRGSNKLVTQIQESTKITILGHVAKITRCCFVYDGPRASTELKIFDFVITPKSAQVKYNSIDDVMGKVYTMAKYQIGCRFLQKKFTEGDPKDIEKIFGEIISYIVELMNDPFRNYLVQKLLEVCNEDQRMCILCAVTGKTGELFRISCDMHGFALPICYDVLLLFMGMQVCLVNVTGE</sequence>
<proteinExistence type="predicted"/>
<dbReference type="GO" id="GO:0004350">
    <property type="term" value="F:glutamate-5-semialdehyde dehydrogenase activity"/>
    <property type="evidence" value="ECO:0007669"/>
    <property type="project" value="TreeGrafter"/>
</dbReference>
<dbReference type="InterPro" id="IPR016024">
    <property type="entry name" value="ARM-type_fold"/>
</dbReference>
<evidence type="ECO:0000313" key="5">
    <source>
        <dbReference type="EMBL" id="KAJ0988365.1"/>
    </source>
</evidence>
<name>A0A9D5HSZ6_9LILI</name>
<evidence type="ECO:0000256" key="3">
    <source>
        <dbReference type="PROSITE-ProRule" id="PRU00317"/>
    </source>
</evidence>
<evidence type="ECO:0000256" key="1">
    <source>
        <dbReference type="ARBA" id="ARBA00022737"/>
    </source>
</evidence>
<evidence type="ECO:0000313" key="6">
    <source>
        <dbReference type="Proteomes" id="UP001085076"/>
    </source>
</evidence>
<evidence type="ECO:0000259" key="4">
    <source>
        <dbReference type="PROSITE" id="PS50303"/>
    </source>
</evidence>
<dbReference type="SMART" id="SM00025">
    <property type="entry name" value="Pumilio"/>
    <property type="match status" value="2"/>
</dbReference>
<dbReference type="InterPro" id="IPR033133">
    <property type="entry name" value="PUM-HD"/>
</dbReference>